<keyword evidence="8" id="KW-1185">Reference proteome</keyword>
<protein>
    <recommendedName>
        <fullName evidence="3">omega-amidase</fullName>
        <ecNumber evidence="3">3.5.1.3</ecNumber>
    </recommendedName>
    <alternativeName>
        <fullName evidence="4">Nitrilase homolog 2</fullName>
    </alternativeName>
</protein>
<evidence type="ECO:0000256" key="3">
    <source>
        <dbReference type="ARBA" id="ARBA00039118"/>
    </source>
</evidence>
<name>A0ABN8R9P7_9CNID</name>
<evidence type="ECO:0000256" key="4">
    <source>
        <dbReference type="ARBA" id="ARBA00041576"/>
    </source>
</evidence>
<comment type="catalytic activity">
    <reaction evidence="5">
        <text>2-oxosuccinamate + H2O = oxaloacetate + NH4(+)</text>
        <dbReference type="Rhea" id="RHEA:59412"/>
        <dbReference type="ChEBI" id="CHEBI:15377"/>
        <dbReference type="ChEBI" id="CHEBI:16452"/>
        <dbReference type="ChEBI" id="CHEBI:28938"/>
        <dbReference type="ChEBI" id="CHEBI:57735"/>
        <dbReference type="EC" id="3.5.1.3"/>
    </reaction>
    <physiologicalReaction direction="left-to-right" evidence="5">
        <dbReference type="Rhea" id="RHEA:59413"/>
    </physiologicalReaction>
</comment>
<organism evidence="7 8">
    <name type="scientific">Porites lobata</name>
    <dbReference type="NCBI Taxonomy" id="104759"/>
    <lineage>
        <taxon>Eukaryota</taxon>
        <taxon>Metazoa</taxon>
        <taxon>Cnidaria</taxon>
        <taxon>Anthozoa</taxon>
        <taxon>Hexacorallia</taxon>
        <taxon>Scleractinia</taxon>
        <taxon>Fungiina</taxon>
        <taxon>Poritidae</taxon>
        <taxon>Porites</taxon>
    </lineage>
</organism>
<evidence type="ECO:0000256" key="1">
    <source>
        <dbReference type="ARBA" id="ARBA00022801"/>
    </source>
</evidence>
<evidence type="ECO:0000256" key="2">
    <source>
        <dbReference type="ARBA" id="ARBA00036637"/>
    </source>
</evidence>
<dbReference type="SUPFAM" id="SSF56317">
    <property type="entry name" value="Carbon-nitrogen hydrolase"/>
    <property type="match status" value="1"/>
</dbReference>
<dbReference type="InterPro" id="IPR045254">
    <property type="entry name" value="Nit1/2_C-N_Hydrolase"/>
</dbReference>
<dbReference type="Pfam" id="PF00795">
    <property type="entry name" value="CN_hydrolase"/>
    <property type="match status" value="1"/>
</dbReference>
<comment type="caution">
    <text evidence="7">The sequence shown here is derived from an EMBL/GenBank/DDBJ whole genome shotgun (WGS) entry which is preliminary data.</text>
</comment>
<proteinExistence type="predicted"/>
<evidence type="ECO:0000313" key="8">
    <source>
        <dbReference type="Proteomes" id="UP001159405"/>
    </source>
</evidence>
<evidence type="ECO:0000256" key="5">
    <source>
        <dbReference type="ARBA" id="ARBA00048745"/>
    </source>
</evidence>
<reference evidence="7 8" key="1">
    <citation type="submission" date="2022-05" db="EMBL/GenBank/DDBJ databases">
        <authorList>
            <consortium name="Genoscope - CEA"/>
            <person name="William W."/>
        </authorList>
    </citation>
    <scope>NUCLEOTIDE SEQUENCE [LARGE SCALE GENOMIC DNA]</scope>
</reference>
<keyword evidence="1" id="KW-0378">Hydrolase</keyword>
<dbReference type="InterPro" id="IPR003010">
    <property type="entry name" value="C-N_Hydrolase"/>
</dbReference>
<accession>A0ABN8R9P7</accession>
<evidence type="ECO:0000313" key="7">
    <source>
        <dbReference type="EMBL" id="CAH3175036.1"/>
    </source>
</evidence>
<evidence type="ECO:0000259" key="6">
    <source>
        <dbReference type="PROSITE" id="PS50263"/>
    </source>
</evidence>
<dbReference type="Proteomes" id="UP001159405">
    <property type="component" value="Unassembled WGS sequence"/>
</dbReference>
<dbReference type="EC" id="3.5.1.3" evidence="3"/>
<feature type="domain" description="CN hydrolase" evidence="6">
    <location>
        <begin position="6"/>
        <end position="251"/>
    </location>
</feature>
<dbReference type="PROSITE" id="PS50263">
    <property type="entry name" value="CN_HYDROLASE"/>
    <property type="match status" value="1"/>
</dbReference>
<gene>
    <name evidence="7" type="ORF">PLOB_00015654</name>
</gene>
<dbReference type="PANTHER" id="PTHR23088:SF30">
    <property type="entry name" value="OMEGA-AMIDASE NIT2"/>
    <property type="match status" value="1"/>
</dbReference>
<dbReference type="InterPro" id="IPR036526">
    <property type="entry name" value="C-N_Hydrolase_sf"/>
</dbReference>
<dbReference type="PANTHER" id="PTHR23088">
    <property type="entry name" value="NITRILASE-RELATED"/>
    <property type="match status" value="1"/>
</dbReference>
<dbReference type="Gene3D" id="3.60.110.10">
    <property type="entry name" value="Carbon-nitrogen hydrolase"/>
    <property type="match status" value="1"/>
</dbReference>
<sequence length="278" mass="30737">MAASTFRIALIQLAVSSNKSQNVLRAKEKIKEAVSNGAKVVALPECFNSPYGTQYFADYAEEIPGESTNMLSSVAKETQCYVIGGSIPERDSGKLYNTSTSFGPDGAMLAKHRKVHLFDIDVPGKIRFQESEVLSPGSQLTMIDTSLCKIGIGICYDMRFPEMAQVYTQQAGCKLLLYPGAFNMTTGPAHWEPLIRSRALDNQLYVAAVSPARDEEATYVAWGHSTVISPWGDVVAKADHTEQILYSEIDLNYLEQIRAQVPVQKQKRNDLYKLQVVS</sequence>
<comment type="catalytic activity">
    <reaction evidence="2">
        <text>2-oxoglutaramate + H2O = 2-oxoglutarate + NH4(+)</text>
        <dbReference type="Rhea" id="RHEA:32963"/>
        <dbReference type="ChEBI" id="CHEBI:15377"/>
        <dbReference type="ChEBI" id="CHEBI:16769"/>
        <dbReference type="ChEBI" id="CHEBI:16810"/>
        <dbReference type="ChEBI" id="CHEBI:28938"/>
        <dbReference type="EC" id="3.5.1.3"/>
    </reaction>
    <physiologicalReaction direction="left-to-right" evidence="2">
        <dbReference type="Rhea" id="RHEA:32964"/>
    </physiologicalReaction>
</comment>
<dbReference type="EMBL" id="CALNXK010000196">
    <property type="protein sequence ID" value="CAH3175036.1"/>
    <property type="molecule type" value="Genomic_DNA"/>
</dbReference>
<dbReference type="CDD" id="cd07572">
    <property type="entry name" value="nit"/>
    <property type="match status" value="1"/>
</dbReference>